<dbReference type="EMBL" id="JAHRHJ020000009">
    <property type="protein sequence ID" value="KAH9301911.1"/>
    <property type="molecule type" value="Genomic_DNA"/>
</dbReference>
<feature type="non-terminal residue" evidence="1">
    <location>
        <position position="1"/>
    </location>
</feature>
<keyword evidence="2" id="KW-1185">Reference proteome</keyword>
<organism evidence="1 2">
    <name type="scientific">Taxus chinensis</name>
    <name type="common">Chinese yew</name>
    <name type="synonym">Taxus wallichiana var. chinensis</name>
    <dbReference type="NCBI Taxonomy" id="29808"/>
    <lineage>
        <taxon>Eukaryota</taxon>
        <taxon>Viridiplantae</taxon>
        <taxon>Streptophyta</taxon>
        <taxon>Embryophyta</taxon>
        <taxon>Tracheophyta</taxon>
        <taxon>Spermatophyta</taxon>
        <taxon>Pinopsida</taxon>
        <taxon>Pinidae</taxon>
        <taxon>Conifers II</taxon>
        <taxon>Cupressales</taxon>
        <taxon>Taxaceae</taxon>
        <taxon>Taxus</taxon>
    </lineage>
</organism>
<name>A0AA38CI37_TAXCH</name>
<dbReference type="Proteomes" id="UP000824469">
    <property type="component" value="Unassembled WGS sequence"/>
</dbReference>
<evidence type="ECO:0000313" key="1">
    <source>
        <dbReference type="EMBL" id="KAH9301911.1"/>
    </source>
</evidence>
<sequence>LEEIVEYLKEGVVVEGMKTLEKKKLAIPAAPYMLISGDLYKLERDEVLH</sequence>
<comment type="caution">
    <text evidence="1">The sequence shown here is derived from an EMBL/GenBank/DDBJ whole genome shotgun (WGS) entry which is preliminary data.</text>
</comment>
<reference evidence="1 2" key="1">
    <citation type="journal article" date="2021" name="Nat. Plants">
        <title>The Taxus genome provides insights into paclitaxel biosynthesis.</title>
        <authorList>
            <person name="Xiong X."/>
            <person name="Gou J."/>
            <person name="Liao Q."/>
            <person name="Li Y."/>
            <person name="Zhou Q."/>
            <person name="Bi G."/>
            <person name="Li C."/>
            <person name="Du R."/>
            <person name="Wang X."/>
            <person name="Sun T."/>
            <person name="Guo L."/>
            <person name="Liang H."/>
            <person name="Lu P."/>
            <person name="Wu Y."/>
            <person name="Zhang Z."/>
            <person name="Ro D.K."/>
            <person name="Shang Y."/>
            <person name="Huang S."/>
            <person name="Yan J."/>
        </authorList>
    </citation>
    <scope>NUCLEOTIDE SEQUENCE [LARGE SCALE GENOMIC DNA]</scope>
    <source>
        <strain evidence="1">Ta-2019</strain>
    </source>
</reference>
<feature type="non-terminal residue" evidence="1">
    <location>
        <position position="49"/>
    </location>
</feature>
<dbReference type="AlphaFoldDB" id="A0AA38CI37"/>
<proteinExistence type="predicted"/>
<protein>
    <submittedName>
        <fullName evidence="1">Uncharacterized protein</fullName>
    </submittedName>
</protein>
<gene>
    <name evidence="1" type="ORF">KI387_013494</name>
</gene>
<evidence type="ECO:0000313" key="2">
    <source>
        <dbReference type="Proteomes" id="UP000824469"/>
    </source>
</evidence>
<accession>A0AA38CI37</accession>